<organism evidence="2 3">
    <name type="scientific">Paenibacillus chibensis</name>
    <dbReference type="NCBI Taxonomy" id="59846"/>
    <lineage>
        <taxon>Bacteria</taxon>
        <taxon>Bacillati</taxon>
        <taxon>Bacillota</taxon>
        <taxon>Bacilli</taxon>
        <taxon>Bacillales</taxon>
        <taxon>Paenibacillaceae</taxon>
        <taxon>Paenibacillus</taxon>
    </lineage>
</organism>
<dbReference type="InterPro" id="IPR014957">
    <property type="entry name" value="IDEAL_dom"/>
</dbReference>
<dbReference type="EMBL" id="JARTLD010000008">
    <property type="protein sequence ID" value="MED5016351.1"/>
    <property type="molecule type" value="Genomic_DNA"/>
</dbReference>
<sequence length="124" mass="14251">MMTFEKSDWVQGKTVDGEFIHGYIETVGAQQDLVRVRIVQSDNKKTIGRVIALHGAWLKHLPVNPLDDKKNLESLIDLALATSDKAWFDELTDQLKALTQERDKARNIRFGNMRINRLGLYENK</sequence>
<reference evidence="2 3" key="1">
    <citation type="submission" date="2023-03" db="EMBL/GenBank/DDBJ databases">
        <title>Bacillus Genome Sequencing.</title>
        <authorList>
            <person name="Dunlap C."/>
        </authorList>
    </citation>
    <scope>NUCLEOTIDE SEQUENCE [LARGE SCALE GENOMIC DNA]</scope>
    <source>
        <strain evidence="2 3">NRS-52</strain>
    </source>
</reference>
<name>A0ABU6PNB0_9BACL</name>
<dbReference type="Pfam" id="PF08858">
    <property type="entry name" value="IDEAL"/>
    <property type="match status" value="1"/>
</dbReference>
<gene>
    <name evidence="2" type="ORF">P9847_03400</name>
</gene>
<dbReference type="RefSeq" id="WP_328275388.1">
    <property type="nucleotide sequence ID" value="NZ_JARTLD010000008.1"/>
</dbReference>
<protein>
    <submittedName>
        <fullName evidence="2">IDEAL domain-containing protein</fullName>
    </submittedName>
</protein>
<evidence type="ECO:0000259" key="1">
    <source>
        <dbReference type="Pfam" id="PF08858"/>
    </source>
</evidence>
<dbReference type="Proteomes" id="UP001343257">
    <property type="component" value="Unassembled WGS sequence"/>
</dbReference>
<dbReference type="Gene3D" id="4.10.810.10">
    <property type="entry name" value="Virus Scaffolding Protein, Chain A"/>
    <property type="match status" value="1"/>
</dbReference>
<accession>A0ABU6PNB0</accession>
<dbReference type="InterPro" id="IPR027393">
    <property type="entry name" value="Virus_scaffolding_prot_C"/>
</dbReference>
<proteinExistence type="predicted"/>
<evidence type="ECO:0000313" key="2">
    <source>
        <dbReference type="EMBL" id="MED5016351.1"/>
    </source>
</evidence>
<evidence type="ECO:0000313" key="3">
    <source>
        <dbReference type="Proteomes" id="UP001343257"/>
    </source>
</evidence>
<feature type="domain" description="IDEAL" evidence="1">
    <location>
        <begin position="69"/>
        <end position="95"/>
    </location>
</feature>
<comment type="caution">
    <text evidence="2">The sequence shown here is derived from an EMBL/GenBank/DDBJ whole genome shotgun (WGS) entry which is preliminary data.</text>
</comment>
<keyword evidence="3" id="KW-1185">Reference proteome</keyword>